<evidence type="ECO:0000313" key="5">
    <source>
        <dbReference type="Proteomes" id="UP000288805"/>
    </source>
</evidence>
<dbReference type="InterPro" id="IPR054722">
    <property type="entry name" value="PolX-like_BBD"/>
</dbReference>
<name>A0A438GIH9_VITVI</name>
<proteinExistence type="predicted"/>
<dbReference type="PROSITE" id="PS50158">
    <property type="entry name" value="ZF_CCHC"/>
    <property type="match status" value="1"/>
</dbReference>
<dbReference type="PANTHER" id="PTHR47592:SF27">
    <property type="entry name" value="OS08G0421700 PROTEIN"/>
    <property type="match status" value="1"/>
</dbReference>
<reference evidence="4 5" key="1">
    <citation type="journal article" date="2018" name="PLoS Genet.">
        <title>Population sequencing reveals clonal diversity and ancestral inbreeding in the grapevine cultivar Chardonnay.</title>
        <authorList>
            <person name="Roach M.J."/>
            <person name="Johnson D.L."/>
            <person name="Bohlmann J."/>
            <person name="van Vuuren H.J."/>
            <person name="Jones S.J."/>
            <person name="Pretorius I.S."/>
            <person name="Schmidt S.A."/>
            <person name="Borneman A.R."/>
        </authorList>
    </citation>
    <scope>NUCLEOTIDE SEQUENCE [LARGE SCALE GENOMIC DNA]</scope>
    <source>
        <strain evidence="5">cv. Chardonnay</strain>
        <tissue evidence="4">Leaf</tissue>
    </source>
</reference>
<dbReference type="InterPro" id="IPR036875">
    <property type="entry name" value="Znf_CCHC_sf"/>
</dbReference>
<dbReference type="Proteomes" id="UP000288805">
    <property type="component" value="Unassembled WGS sequence"/>
</dbReference>
<sequence length="262" mass="29814">MTGDRDVSSQIHDYHLLINDLAIEDIKLPKPFVVGYLVETLPESWKDYKNNMKHKRKQMSLEDVIIHIRIEDQNQNRDNVKKAKELSSKANVVEEKPKPKNSRSKKQNSRTKSNASNKVQNSTIKKWGNCFVCGKTGHHAAQCRHRKRIEKFNSKANLVEAEVITTIIFFECIYFLYHCKGRRETSVHGDSRSTLVIGKGKVLLKIAFGKVIALSDVLHVPDIRWNLVSVSLLGKIGVKILFASDKIVLTKNDAFVGKAYCN</sequence>
<feature type="region of interest" description="Disordered" evidence="2">
    <location>
        <begin position="76"/>
        <end position="119"/>
    </location>
</feature>
<dbReference type="Gene3D" id="4.10.60.10">
    <property type="entry name" value="Zinc finger, CCHC-type"/>
    <property type="match status" value="1"/>
</dbReference>
<feature type="compositionally biased region" description="Basic and acidic residues" evidence="2">
    <location>
        <begin position="76"/>
        <end position="98"/>
    </location>
</feature>
<dbReference type="GO" id="GO:0008270">
    <property type="term" value="F:zinc ion binding"/>
    <property type="evidence" value="ECO:0007669"/>
    <property type="project" value="UniProtKB-KW"/>
</dbReference>
<gene>
    <name evidence="4" type="ORF">CK203_054050</name>
</gene>
<evidence type="ECO:0000256" key="1">
    <source>
        <dbReference type="PROSITE-ProRule" id="PRU00047"/>
    </source>
</evidence>
<evidence type="ECO:0000256" key="2">
    <source>
        <dbReference type="SAM" id="MobiDB-lite"/>
    </source>
</evidence>
<dbReference type="SUPFAM" id="SSF57756">
    <property type="entry name" value="Retrovirus zinc finger-like domains"/>
    <property type="match status" value="1"/>
</dbReference>
<dbReference type="PANTHER" id="PTHR47592">
    <property type="entry name" value="PBF68 PROTEIN"/>
    <property type="match status" value="1"/>
</dbReference>
<dbReference type="Pfam" id="PF22936">
    <property type="entry name" value="Pol_BBD"/>
    <property type="match status" value="1"/>
</dbReference>
<dbReference type="GO" id="GO:0003676">
    <property type="term" value="F:nucleic acid binding"/>
    <property type="evidence" value="ECO:0007669"/>
    <property type="project" value="InterPro"/>
</dbReference>
<keyword evidence="1" id="KW-0479">Metal-binding</keyword>
<protein>
    <recommendedName>
        <fullName evidence="3">CCHC-type domain-containing protein</fullName>
    </recommendedName>
</protein>
<accession>A0A438GIH9</accession>
<feature type="domain" description="CCHC-type" evidence="3">
    <location>
        <begin position="130"/>
        <end position="144"/>
    </location>
</feature>
<dbReference type="InterPro" id="IPR001878">
    <property type="entry name" value="Znf_CCHC"/>
</dbReference>
<dbReference type="Pfam" id="PF14223">
    <property type="entry name" value="Retrotran_gag_2"/>
    <property type="match status" value="1"/>
</dbReference>
<comment type="caution">
    <text evidence="4">The sequence shown here is derived from an EMBL/GenBank/DDBJ whole genome shotgun (WGS) entry which is preliminary data.</text>
</comment>
<evidence type="ECO:0000313" key="4">
    <source>
        <dbReference type="EMBL" id="RVW72016.1"/>
    </source>
</evidence>
<keyword evidence="1" id="KW-0862">Zinc</keyword>
<dbReference type="EMBL" id="QGNW01000424">
    <property type="protein sequence ID" value="RVW72016.1"/>
    <property type="molecule type" value="Genomic_DNA"/>
</dbReference>
<dbReference type="AlphaFoldDB" id="A0A438GIH9"/>
<evidence type="ECO:0000259" key="3">
    <source>
        <dbReference type="PROSITE" id="PS50158"/>
    </source>
</evidence>
<feature type="compositionally biased region" description="Basic residues" evidence="2">
    <location>
        <begin position="99"/>
        <end position="109"/>
    </location>
</feature>
<organism evidence="4 5">
    <name type="scientific">Vitis vinifera</name>
    <name type="common">Grape</name>
    <dbReference type="NCBI Taxonomy" id="29760"/>
    <lineage>
        <taxon>Eukaryota</taxon>
        <taxon>Viridiplantae</taxon>
        <taxon>Streptophyta</taxon>
        <taxon>Embryophyta</taxon>
        <taxon>Tracheophyta</taxon>
        <taxon>Spermatophyta</taxon>
        <taxon>Magnoliopsida</taxon>
        <taxon>eudicotyledons</taxon>
        <taxon>Gunneridae</taxon>
        <taxon>Pentapetalae</taxon>
        <taxon>rosids</taxon>
        <taxon>Vitales</taxon>
        <taxon>Vitaceae</taxon>
        <taxon>Viteae</taxon>
        <taxon>Vitis</taxon>
    </lineage>
</organism>
<keyword evidence="1" id="KW-0863">Zinc-finger</keyword>
<feature type="compositionally biased region" description="Polar residues" evidence="2">
    <location>
        <begin position="110"/>
        <end position="119"/>
    </location>
</feature>